<evidence type="ECO:0000259" key="2">
    <source>
        <dbReference type="Pfam" id="PF20605"/>
    </source>
</evidence>
<name>A0A1C2JMY1_ACITH</name>
<dbReference type="Pfam" id="PF20605">
    <property type="entry name" value="Antitox_RHH"/>
    <property type="match status" value="1"/>
</dbReference>
<feature type="compositionally biased region" description="Polar residues" evidence="1">
    <location>
        <begin position="1"/>
        <end position="12"/>
    </location>
</feature>
<dbReference type="AlphaFoldDB" id="A0A1C2JMY1"/>
<feature type="domain" description="Antitoxin-like ribbon-helix-helix" evidence="2">
    <location>
        <begin position="45"/>
        <end position="94"/>
    </location>
</feature>
<evidence type="ECO:0000313" key="3">
    <source>
        <dbReference type="EMBL" id="OCX76704.1"/>
    </source>
</evidence>
<dbReference type="RefSeq" id="WP_024894654.1">
    <property type="nucleotide sequence ID" value="NZ_LWRZ01000114.1"/>
</dbReference>
<feature type="region of interest" description="Disordered" evidence="1">
    <location>
        <begin position="1"/>
        <end position="26"/>
    </location>
</feature>
<dbReference type="Proteomes" id="UP000094893">
    <property type="component" value="Unassembled WGS sequence"/>
</dbReference>
<comment type="caution">
    <text evidence="3">The sequence shown here is derived from an EMBL/GenBank/DDBJ whole genome shotgun (WGS) entry which is preliminary data.</text>
</comment>
<organism evidence="3 4">
    <name type="scientific">Acidithiobacillus thiooxidans</name>
    <name type="common">Thiobacillus thiooxidans</name>
    <dbReference type="NCBI Taxonomy" id="930"/>
    <lineage>
        <taxon>Bacteria</taxon>
        <taxon>Pseudomonadati</taxon>
        <taxon>Pseudomonadota</taxon>
        <taxon>Acidithiobacillia</taxon>
        <taxon>Acidithiobacillales</taxon>
        <taxon>Acidithiobacillaceae</taxon>
        <taxon>Acidithiobacillus</taxon>
    </lineage>
</organism>
<evidence type="ECO:0000256" key="1">
    <source>
        <dbReference type="SAM" id="MobiDB-lite"/>
    </source>
</evidence>
<dbReference type="EMBL" id="LWSA01000021">
    <property type="protein sequence ID" value="OCX76704.1"/>
    <property type="molecule type" value="Genomic_DNA"/>
</dbReference>
<accession>A0A1C2JMY1</accession>
<evidence type="ECO:0000313" key="4">
    <source>
        <dbReference type="Proteomes" id="UP000094893"/>
    </source>
</evidence>
<protein>
    <recommendedName>
        <fullName evidence="2">Antitoxin-like ribbon-helix-helix domain-containing protein</fullName>
    </recommendedName>
</protein>
<reference evidence="3 4" key="1">
    <citation type="journal article" date="2016" name="Int. J. Mol. Sci.">
        <title>Comparative genomics of the extreme acidophile Acidithiobacillus thiooxidans reveals intraspecific divergence and niche adaptation.</title>
        <authorList>
            <person name="Zhang X."/>
            <person name="Feng X."/>
            <person name="Tao J."/>
            <person name="Ma L."/>
            <person name="Xiao Y."/>
            <person name="Liang Y."/>
            <person name="Liu X."/>
            <person name="Yin H."/>
        </authorList>
    </citation>
    <scope>NUCLEOTIDE SEQUENCE [LARGE SCALE GENOMIC DNA]</scope>
    <source>
        <strain evidence="3 4">A02</strain>
    </source>
</reference>
<dbReference type="InterPro" id="IPR046765">
    <property type="entry name" value="Antitox_RHH"/>
</dbReference>
<proteinExistence type="predicted"/>
<gene>
    <name evidence="3" type="ORF">A6P07_01905</name>
</gene>
<sequence length="108" mass="11873">MAKINPLSQGLKQQELHPDNAQGKSIQIDVQNEHIEHTKKLPPSRAGRVLIGGHFAPEVQTELKILAARERTSVQSLIAEGINAVFARRHKPQIATISPLSLSTKKTN</sequence>